<evidence type="ECO:0000256" key="1">
    <source>
        <dbReference type="SAM" id="MobiDB-lite"/>
    </source>
</evidence>
<dbReference type="InterPro" id="IPR029063">
    <property type="entry name" value="SAM-dependent_MTases_sf"/>
</dbReference>
<dbReference type="GO" id="GO:0008168">
    <property type="term" value="F:methyltransferase activity"/>
    <property type="evidence" value="ECO:0007669"/>
    <property type="project" value="InterPro"/>
</dbReference>
<dbReference type="InterPro" id="IPR002052">
    <property type="entry name" value="DNA_methylase_N6_adenine_CS"/>
</dbReference>
<feature type="region of interest" description="Disordered" evidence="1">
    <location>
        <begin position="1"/>
        <end position="97"/>
    </location>
</feature>
<organism evidence="3 4">
    <name type="scientific">Tribonema minus</name>
    <dbReference type="NCBI Taxonomy" id="303371"/>
    <lineage>
        <taxon>Eukaryota</taxon>
        <taxon>Sar</taxon>
        <taxon>Stramenopiles</taxon>
        <taxon>Ochrophyta</taxon>
        <taxon>PX clade</taxon>
        <taxon>Xanthophyceae</taxon>
        <taxon>Tribonematales</taxon>
        <taxon>Tribonemataceae</taxon>
        <taxon>Tribonema</taxon>
    </lineage>
</organism>
<accession>A0A835YWT7</accession>
<dbReference type="Gene3D" id="1.10.8.10">
    <property type="entry name" value="DNA helicase RuvA subunit, C-terminal domain"/>
    <property type="match status" value="1"/>
</dbReference>
<dbReference type="Proteomes" id="UP000664859">
    <property type="component" value="Unassembled WGS sequence"/>
</dbReference>
<keyword evidence="4" id="KW-1185">Reference proteome</keyword>
<dbReference type="InterPro" id="IPR040758">
    <property type="entry name" value="PrmC_N"/>
</dbReference>
<evidence type="ECO:0000313" key="3">
    <source>
        <dbReference type="EMBL" id="KAG5182369.1"/>
    </source>
</evidence>
<dbReference type="PANTHER" id="PTHR18895">
    <property type="entry name" value="HEMK METHYLTRANSFERASE"/>
    <property type="match status" value="1"/>
</dbReference>
<gene>
    <name evidence="3" type="ORF">JKP88DRAFT_263201</name>
</gene>
<dbReference type="GO" id="GO:0003676">
    <property type="term" value="F:nucleic acid binding"/>
    <property type="evidence" value="ECO:0007669"/>
    <property type="project" value="InterPro"/>
</dbReference>
<dbReference type="SUPFAM" id="SSF53335">
    <property type="entry name" value="S-adenosyl-L-methionine-dependent methyltransferases"/>
    <property type="match status" value="1"/>
</dbReference>
<name>A0A835YWT7_9STRA</name>
<dbReference type="CDD" id="cd02440">
    <property type="entry name" value="AdoMet_MTases"/>
    <property type="match status" value="1"/>
</dbReference>
<comment type="caution">
    <text evidence="3">The sequence shown here is derived from an EMBL/GenBank/DDBJ whole genome shotgun (WGS) entry which is preliminary data.</text>
</comment>
<reference evidence="3" key="1">
    <citation type="submission" date="2021-02" db="EMBL/GenBank/DDBJ databases">
        <title>First Annotated Genome of the Yellow-green Alga Tribonema minus.</title>
        <authorList>
            <person name="Mahan K.M."/>
        </authorList>
    </citation>
    <scope>NUCLEOTIDE SEQUENCE</scope>
    <source>
        <strain evidence="3">UTEX B ZZ1240</strain>
    </source>
</reference>
<protein>
    <recommendedName>
        <fullName evidence="2">Release factor glutamine methyltransferase N-terminal domain-containing protein</fullName>
    </recommendedName>
</protein>
<proteinExistence type="predicted"/>
<dbReference type="GO" id="GO:0032259">
    <property type="term" value="P:methylation"/>
    <property type="evidence" value="ECO:0007669"/>
    <property type="project" value="InterPro"/>
</dbReference>
<dbReference type="EMBL" id="JAFCMP010000246">
    <property type="protein sequence ID" value="KAG5182369.1"/>
    <property type="molecule type" value="Genomic_DNA"/>
</dbReference>
<feature type="compositionally biased region" description="Polar residues" evidence="1">
    <location>
        <begin position="46"/>
        <end position="56"/>
    </location>
</feature>
<dbReference type="PROSITE" id="PS00092">
    <property type="entry name" value="N6_MTASE"/>
    <property type="match status" value="1"/>
</dbReference>
<sequence length="1367" mass="146715">MRVFLSSSLKKKGGRRKQQEAACEKQQQQQQQHTHPSQLGDEDGGYTSTETSNSWCGPSPWPKRARHSATAAALPAVAEEEEEQQLQQGQQEVDAAWPRRSSDLVQVSPPPAAAAAVPVGDSFVDAPWHPTRETARRLHTVAQSPLFGATLASSIIALGERLAVNDTIRLAGAAAEAWRLMLVAMQQVPGDGGDGAQQVAAAAPNWANTQHIHLQRNARARFALFLCNKGGESIMFSRSRQPGASWTTACAVAALGHEVFALNANAFMCVQSSSGGCLDLSAEPVLRTASMLANAIYIVLAAACGIRFTGLLHFVDMEPVELLREAREAYTSMEPVLAKAAAAFTSLQPQRLSHFTLAHVTSDRHPSVAALVVKEAIAAVHESGCSCTQTAGGVQQTGADAMIALCGCLHNGYAAARQCILVTHGHPQAERLPTGDVSLPLLPAPGGGFGGGVPGADVVLQLLPPGGTLESENQRIAAALTLPVAPQVAAVAEKVVADAYRKHQAEEGGRGGLPLKFMSLPQGRLGAHGVFIVGSYAPACSVSPLELEGAVGIGGKKDTFTAAVFANTAAALSQEAPPHMAESCAPAQALAAAKYDHVLYGDAWPYQDEGGGNSGGHRAPSADRCARGVHMLFNLVLDPQAAAGLRLMVVHSEHVAKQLRPLLQPLVQRGQALDVTDAWMQLAPLLAGGYWRAGCRSSGVFIVTAGAHAFVLVLTIHPSAALLADQQHALSGVTPAVTFARFMAEWWVCICVWRAIRGLSPLVFSDSAFAVPALAEGGCVRCWKRWVQFNGPLDASASAAGEAGGQAAAEALRVLLQRFNGSVQVGDALASGFTHEELAAKTAAEIVAAARKNQSAAGPTPENTAGDPRHRRAAAAVLAPCRGAPRAGARVHPPATPRFRRPLSCTSRSRRLVRRWHHHCLPARPDSKVQPRRQRHCCRLCWCCRCLSERLHCLRHQQRRRSCHRRSSAKTPPPAVTPSNAAAAAAGSGVAWRVSLLLPPQWQQRRRPPMPWLPSLSSESSMQLVVRRRRALYVSASSPLLSSSRFSMHHRANTSTTHAHARRPWRRSVIEPEISAAELLAKATGYRGARELLQARLRAEPAALSPEQRHEFERLCRLRATRMPLQYIMGEWDWHDLALLVRPPVLIPRPETEDLVERVLDWLRRTCPERERTALRFLDVGSGTGEHQSEPSVEQCCSAIGLALLNRLPGAMCVACDVSADAVRLSLENASKVGVADRYACVLSPASSLQPPPPGGAFHFIVSNPPYIPQRDMAGLDEDVRGFEDWGALCGGAGDGLGVVREVVTKAPSLLLPTSEGGLRHIWLEVDSSHPPLMEQWQGQGLIEECEWFRDLGGHPRYVKLKLADSQ</sequence>
<evidence type="ECO:0000259" key="2">
    <source>
        <dbReference type="Pfam" id="PF17827"/>
    </source>
</evidence>
<dbReference type="OrthoDB" id="269872at2759"/>
<dbReference type="Pfam" id="PF17827">
    <property type="entry name" value="PrmC_N"/>
    <property type="match status" value="1"/>
</dbReference>
<evidence type="ECO:0000313" key="4">
    <source>
        <dbReference type="Proteomes" id="UP000664859"/>
    </source>
</evidence>
<feature type="domain" description="Release factor glutamine methyltransferase N-terminal" evidence="2">
    <location>
        <begin position="1071"/>
        <end position="1130"/>
    </location>
</feature>
<dbReference type="GO" id="GO:0005739">
    <property type="term" value="C:mitochondrion"/>
    <property type="evidence" value="ECO:0007669"/>
    <property type="project" value="TreeGrafter"/>
</dbReference>
<dbReference type="Gene3D" id="3.40.50.150">
    <property type="entry name" value="Vaccinia Virus protein VP39"/>
    <property type="match status" value="1"/>
</dbReference>
<feature type="region of interest" description="Disordered" evidence="1">
    <location>
        <begin position="959"/>
        <end position="982"/>
    </location>
</feature>
<dbReference type="InterPro" id="IPR050320">
    <property type="entry name" value="N5-glutamine_MTase"/>
</dbReference>
<feature type="compositionally biased region" description="Basic residues" evidence="1">
    <location>
        <begin position="959"/>
        <end position="968"/>
    </location>
</feature>
<dbReference type="PANTHER" id="PTHR18895:SF74">
    <property type="entry name" value="MTRF1L RELEASE FACTOR GLUTAMINE METHYLTRANSFERASE"/>
    <property type="match status" value="1"/>
</dbReference>
<feature type="compositionally biased region" description="Low complexity" evidence="1">
    <location>
        <begin position="85"/>
        <end position="96"/>
    </location>
</feature>